<dbReference type="STRING" id="4829.A0A168PQC2"/>
<dbReference type="PANTHER" id="PTHR46830:SF2">
    <property type="entry name" value="ALPHA-1,4-N-ACETYLGLUCOSAMINYLTRANSFERASE"/>
    <property type="match status" value="1"/>
</dbReference>
<keyword evidence="4" id="KW-1185">Reference proteome</keyword>
<dbReference type="AlphaFoldDB" id="A0A168PQC2"/>
<keyword evidence="2" id="KW-0812">Transmembrane</keyword>
<dbReference type="PANTHER" id="PTHR46830">
    <property type="entry name" value="TRANSFERASE, PUTATIVE-RELATED"/>
    <property type="match status" value="1"/>
</dbReference>
<dbReference type="InterPro" id="IPR013320">
    <property type="entry name" value="ConA-like_dom_sf"/>
</dbReference>
<dbReference type="InterPro" id="IPR029044">
    <property type="entry name" value="Nucleotide-diphossugar_trans"/>
</dbReference>
<dbReference type="OrthoDB" id="409543at2759"/>
<name>A0A168PQC2_ABSGL</name>
<dbReference type="SUPFAM" id="SSF49899">
    <property type="entry name" value="Concanavalin A-like lectins/glucanases"/>
    <property type="match status" value="1"/>
</dbReference>
<organism evidence="3">
    <name type="scientific">Absidia glauca</name>
    <name type="common">Pin mould</name>
    <dbReference type="NCBI Taxonomy" id="4829"/>
    <lineage>
        <taxon>Eukaryota</taxon>
        <taxon>Fungi</taxon>
        <taxon>Fungi incertae sedis</taxon>
        <taxon>Mucoromycota</taxon>
        <taxon>Mucoromycotina</taxon>
        <taxon>Mucoromycetes</taxon>
        <taxon>Mucorales</taxon>
        <taxon>Cunninghamellaceae</taxon>
        <taxon>Absidia</taxon>
    </lineage>
</organism>
<keyword evidence="2" id="KW-1133">Transmembrane helix</keyword>
<gene>
    <name evidence="3" type="primary">ABSGL_08608.1 scaffold 10421</name>
</gene>
<evidence type="ECO:0000313" key="4">
    <source>
        <dbReference type="Proteomes" id="UP000078561"/>
    </source>
</evidence>
<keyword evidence="2" id="KW-0472">Membrane</keyword>
<dbReference type="OMA" id="IMFHYHY"/>
<proteinExistence type="inferred from homology"/>
<sequence length="594" mass="67178">MPSKRGSYPAPLPYHQRTLSSSSSSKLYKSNKPSGGWKRPLRWFLLIGTIMYIALYILFPSSSTPSQPQDHFAELAIAQQLHPSPPTTASIPKIVHFVYGLKGPDPTLDWIHYLSIKSAHDRLSPTTIMFHYHYLPTGPVFDLARPMLTLHKVDLAPTTAPFGDRPVTHFAHQADLIRLDVLNHYGGIYLDLDVIVMRSMDHLLRHEFIMGQEGIGGSVGLCNAVILARPQARFLQRWQHTYRTFDQADWNYHSVVLPGKLARHFYGEITIMNHTAFFWPLWDSHGLRTLFLEKNYDFADNLATHVWESAATPHLMAGLTPSLIRNIDSSLYCQLRHLLPHDGQEPIRPCRILTHSPRSDHLVGSWPLTPVPLTLNPSPATDTSGNDMHGILRNGFFLPNDDDGVYLSGQDSYLFLSMPTNLTLTPLTIQWHTKITTQPPVNDQGTVMMVQTDVCKLWIKPGAVETWTLTNGWVWERTSSVPLSFPADDQYHVYTLVLHSPLSSSLLAPALVVYRDGYVVASSQAPTFENGIVRGIWFGSAEPAKYQDPWDTSASLAAWYKKINIWERALTLQDLRNDPLQSFKNADHQSWLLE</sequence>
<dbReference type="InterPro" id="IPR007577">
    <property type="entry name" value="GlycoTrfase_DXD_sugar-bd_CS"/>
</dbReference>
<reference evidence="3" key="1">
    <citation type="submission" date="2016-04" db="EMBL/GenBank/DDBJ databases">
        <authorList>
            <person name="Evans L.H."/>
            <person name="Alamgir A."/>
            <person name="Owens N."/>
            <person name="Weber N.D."/>
            <person name="Virtaneva K."/>
            <person name="Barbian K."/>
            <person name="Babar A."/>
            <person name="Rosenke K."/>
        </authorList>
    </citation>
    <scope>NUCLEOTIDE SEQUENCE [LARGE SCALE GENOMIC DNA]</scope>
    <source>
        <strain evidence="3">CBS 101.48</strain>
    </source>
</reference>
<dbReference type="EMBL" id="LT554016">
    <property type="protein sequence ID" value="SAM02792.1"/>
    <property type="molecule type" value="Genomic_DNA"/>
</dbReference>
<dbReference type="Gene3D" id="2.60.120.200">
    <property type="match status" value="1"/>
</dbReference>
<dbReference type="Proteomes" id="UP000078561">
    <property type="component" value="Unassembled WGS sequence"/>
</dbReference>
<feature type="transmembrane region" description="Helical" evidence="2">
    <location>
        <begin position="41"/>
        <end position="59"/>
    </location>
</feature>
<dbReference type="Gene3D" id="3.90.550.20">
    <property type="match status" value="1"/>
</dbReference>
<evidence type="ECO:0000256" key="2">
    <source>
        <dbReference type="SAM" id="Phobius"/>
    </source>
</evidence>
<dbReference type="Pfam" id="PF04488">
    <property type="entry name" value="Gly_transf_sug"/>
    <property type="match status" value="1"/>
</dbReference>
<evidence type="ECO:0000313" key="3">
    <source>
        <dbReference type="EMBL" id="SAM02792.1"/>
    </source>
</evidence>
<protein>
    <recommendedName>
        <fullName evidence="5">Glycosyltransferase family 32 protein</fullName>
    </recommendedName>
</protein>
<comment type="similarity">
    <text evidence="1">Belongs to the glycosyltransferase 32 family.</text>
</comment>
<accession>A0A168PQC2</accession>
<evidence type="ECO:0000256" key="1">
    <source>
        <dbReference type="ARBA" id="ARBA00009003"/>
    </source>
</evidence>
<evidence type="ECO:0008006" key="5">
    <source>
        <dbReference type="Google" id="ProtNLM"/>
    </source>
</evidence>
<dbReference type="InParanoid" id="A0A168PQC2"/>
<dbReference type="SUPFAM" id="SSF53448">
    <property type="entry name" value="Nucleotide-diphospho-sugar transferases"/>
    <property type="match status" value="1"/>
</dbReference>